<accession>A0A5B7CXT0</accession>
<proteinExistence type="predicted"/>
<dbReference type="Proteomes" id="UP000324222">
    <property type="component" value="Unassembled WGS sequence"/>
</dbReference>
<evidence type="ECO:0000313" key="2">
    <source>
        <dbReference type="Proteomes" id="UP000324222"/>
    </source>
</evidence>
<dbReference type="EMBL" id="VSRR010000312">
    <property type="protein sequence ID" value="MPC13865.1"/>
    <property type="molecule type" value="Genomic_DNA"/>
</dbReference>
<organism evidence="1 2">
    <name type="scientific">Portunus trituberculatus</name>
    <name type="common">Swimming crab</name>
    <name type="synonym">Neptunus trituberculatus</name>
    <dbReference type="NCBI Taxonomy" id="210409"/>
    <lineage>
        <taxon>Eukaryota</taxon>
        <taxon>Metazoa</taxon>
        <taxon>Ecdysozoa</taxon>
        <taxon>Arthropoda</taxon>
        <taxon>Crustacea</taxon>
        <taxon>Multicrustacea</taxon>
        <taxon>Malacostraca</taxon>
        <taxon>Eumalacostraca</taxon>
        <taxon>Eucarida</taxon>
        <taxon>Decapoda</taxon>
        <taxon>Pleocyemata</taxon>
        <taxon>Brachyura</taxon>
        <taxon>Eubrachyura</taxon>
        <taxon>Portunoidea</taxon>
        <taxon>Portunidae</taxon>
        <taxon>Portuninae</taxon>
        <taxon>Portunus</taxon>
    </lineage>
</organism>
<name>A0A5B7CXT0_PORTR</name>
<protein>
    <submittedName>
        <fullName evidence="1">Uncharacterized protein</fullName>
    </submittedName>
</protein>
<evidence type="ECO:0000313" key="1">
    <source>
        <dbReference type="EMBL" id="MPC13865.1"/>
    </source>
</evidence>
<dbReference type="AlphaFoldDB" id="A0A5B7CXT0"/>
<reference evidence="1 2" key="1">
    <citation type="submission" date="2019-05" db="EMBL/GenBank/DDBJ databases">
        <title>Another draft genome of Portunus trituberculatus and its Hox gene families provides insights of decapod evolution.</title>
        <authorList>
            <person name="Jeong J.-H."/>
            <person name="Song I."/>
            <person name="Kim S."/>
            <person name="Choi T."/>
            <person name="Kim D."/>
            <person name="Ryu S."/>
            <person name="Kim W."/>
        </authorList>
    </citation>
    <scope>NUCLEOTIDE SEQUENCE [LARGE SCALE GENOMIC DNA]</scope>
    <source>
        <tissue evidence="1">Muscle</tissue>
    </source>
</reference>
<gene>
    <name evidence="1" type="ORF">E2C01_006614</name>
</gene>
<comment type="caution">
    <text evidence="1">The sequence shown here is derived from an EMBL/GenBank/DDBJ whole genome shotgun (WGS) entry which is preliminary data.</text>
</comment>
<sequence>MDVMREQSVSKYELKCPSEEVTTELASTVYEEGKSVQTCRATLRMMGFISVAQQGNKNWNRKAPVKCWAYMENRDDSVSQSQKISVETSLLKEFKSYEGGKTETGWEFIRE</sequence>
<keyword evidence="2" id="KW-1185">Reference proteome</keyword>